<name>A0A385EB35_9CAUD</name>
<evidence type="ECO:0000313" key="1">
    <source>
        <dbReference type="EMBL" id="AXQ69111.1"/>
    </source>
</evidence>
<proteinExistence type="predicted"/>
<protein>
    <submittedName>
        <fullName evidence="1">Uncharacterized protein</fullName>
    </submittedName>
</protein>
<gene>
    <name evidence="1" type="ORF">CcrBL9_gp087</name>
</gene>
<evidence type="ECO:0000313" key="2">
    <source>
        <dbReference type="Proteomes" id="UP000259421"/>
    </source>
</evidence>
<dbReference type="EMBL" id="MH588546">
    <property type="protein sequence ID" value="AXQ69111.1"/>
    <property type="molecule type" value="Genomic_DNA"/>
</dbReference>
<reference evidence="1 2" key="2">
    <citation type="submission" date="2018-09" db="EMBL/GenBank/DDBJ databases">
        <title>Giant CbK-like Caulobacter bacteriophages have genetically divergent genomes.</title>
        <authorList>
            <person name="Wilson K."/>
            <person name="Ely B."/>
        </authorList>
    </citation>
    <scope>NUCLEOTIDE SEQUENCE [LARGE SCALE GENOMIC DNA]</scope>
</reference>
<organism evidence="1 2">
    <name type="scientific">Caulobacter phage CcrBL9</name>
    <dbReference type="NCBI Taxonomy" id="2283270"/>
    <lineage>
        <taxon>Viruses</taxon>
        <taxon>Duplodnaviria</taxon>
        <taxon>Heunggongvirae</taxon>
        <taxon>Uroviricota</taxon>
        <taxon>Caudoviricetes</taxon>
        <taxon>Jeanschmidtviridae</taxon>
        <taxon>Bertelyvirus</taxon>
        <taxon>Bertelyvirus BL9</taxon>
    </lineage>
</organism>
<keyword evidence="2" id="KW-1185">Reference proteome</keyword>
<reference evidence="2" key="1">
    <citation type="submission" date="2018-07" db="EMBL/GenBank/DDBJ databases">
        <title>Giant CbK-like Caulobacter bacteriophages have genetically divergent genomes.</title>
        <authorList>
            <person name="Wilson K.M."/>
            <person name="Ely B."/>
        </authorList>
    </citation>
    <scope>NUCLEOTIDE SEQUENCE [LARGE SCALE GENOMIC DNA]</scope>
</reference>
<sequence length="79" mass="8205">MIVALTSSLTDSPIAVSALHVLNVGQDDAGAALRMSDKSTLFVTESYKDVVDAIAEALAPAQLDFAAMLSMVQALKAPQ</sequence>
<dbReference type="Proteomes" id="UP000259421">
    <property type="component" value="Segment"/>
</dbReference>
<accession>A0A385EB35</accession>